<accession>A0A073HZW4</accession>
<dbReference type="AlphaFoldDB" id="A0A073HZW4"/>
<dbReference type="Proteomes" id="UP000053232">
    <property type="component" value="Unassembled WGS sequence"/>
</dbReference>
<evidence type="ECO:0000313" key="1">
    <source>
        <dbReference type="EMBL" id="KEJ82974.1"/>
    </source>
</evidence>
<sequence length="92" mass="10696">MFECFLNDGKLDEFKEEFRSRDQVPRFTVVQIEERYAALTTEFSELNVQEQQLIASGNLLHALAVSSQSKSLMAQQNKLQFIRGQLHPHQQQ</sequence>
<reference evidence="2" key="1">
    <citation type="journal article" date="2014" name="Cell">
        <title>The Architecture of a Scrambled Genome Reveals Massive Levels of Genomic Rearrangement during Development.</title>
        <authorList>
            <person name="Chen X."/>
            <person name="Bracht J.R."/>
            <person name="Goldman A.D."/>
            <person name="Dolzhenko E."/>
            <person name="Clay D.M."/>
            <person name="Swart E.C."/>
            <person name="Perlman D.H."/>
            <person name="Doak T.G."/>
            <person name="Stuart A."/>
            <person name="Amemiya C.T."/>
            <person name="Sebra R.P."/>
            <person name="Landweber L.F."/>
        </authorList>
    </citation>
    <scope>NUCLEOTIDE SEQUENCE [LARGE SCALE GENOMIC DNA]</scope>
    <source>
        <strain evidence="2">JRB310</strain>
    </source>
</reference>
<name>A0A073HZW4_9SPIT</name>
<organism evidence="1 2">
    <name type="scientific">Oxytricha trifallax</name>
    <dbReference type="NCBI Taxonomy" id="1172189"/>
    <lineage>
        <taxon>Eukaryota</taxon>
        <taxon>Sar</taxon>
        <taxon>Alveolata</taxon>
        <taxon>Ciliophora</taxon>
        <taxon>Intramacronucleata</taxon>
        <taxon>Spirotrichea</taxon>
        <taxon>Stichotrichia</taxon>
        <taxon>Sporadotrichida</taxon>
        <taxon>Oxytrichidae</taxon>
        <taxon>Oxytrichinae</taxon>
        <taxon>Oxytricha</taxon>
    </lineage>
</organism>
<proteinExistence type="predicted"/>
<gene>
    <name evidence="1" type="ORF">OXYTRIMIC_500</name>
</gene>
<evidence type="ECO:0000313" key="2">
    <source>
        <dbReference type="Proteomes" id="UP000053232"/>
    </source>
</evidence>
<protein>
    <submittedName>
        <fullName evidence="1">Uncharacterized protein</fullName>
    </submittedName>
</protein>
<dbReference type="EMBL" id="ARYC01001496">
    <property type="protein sequence ID" value="KEJ82974.1"/>
    <property type="molecule type" value="Genomic_DNA"/>
</dbReference>
<comment type="caution">
    <text evidence="1">The sequence shown here is derived from an EMBL/GenBank/DDBJ whole genome shotgun (WGS) entry which is preliminary data.</text>
</comment>
<keyword evidence="2" id="KW-1185">Reference proteome</keyword>